<proteinExistence type="predicted"/>
<dbReference type="eggNOG" id="COG0438">
    <property type="taxonomic scope" value="Bacteria"/>
</dbReference>
<evidence type="ECO:0000313" key="4">
    <source>
        <dbReference type="Proteomes" id="UP000004371"/>
    </source>
</evidence>
<dbReference type="Pfam" id="PF13439">
    <property type="entry name" value="Glyco_transf_4"/>
    <property type="match status" value="1"/>
</dbReference>
<evidence type="ECO:0000259" key="1">
    <source>
        <dbReference type="Pfam" id="PF00534"/>
    </source>
</evidence>
<dbReference type="STRING" id="945543.VIBR0546_00540"/>
<keyword evidence="4" id="KW-1185">Reference proteome</keyword>
<dbReference type="GO" id="GO:0016757">
    <property type="term" value="F:glycosyltransferase activity"/>
    <property type="evidence" value="ECO:0007669"/>
    <property type="project" value="InterPro"/>
</dbReference>
<dbReference type="SUPFAM" id="SSF53756">
    <property type="entry name" value="UDP-Glycosyltransferase/glycogen phosphorylase"/>
    <property type="match status" value="1"/>
</dbReference>
<sequence length="350" mass="38691">MSSSSSSQVWLVIDSQTFGGIETHVLELAKGLKQFEIEVKVWLLRHYSHPAQLAQQLKQANIAVGYLDKAGDNYFLSLLNKVKHHRPVALHAHGYKASVTCKVIRLLTGINQVSTYHAGETPKGKVWLYDAIDRYSGFVSSHSIVVSDAIAAKLPYSSVYFNNFVDSNILQASSGEQIAFVGRLSEEKAPDRFVELARLNKSLSFDVYGSGAMEARLKSTAPDNVVFHGHQTNMTQVWDNIGLLIICSRYEGLPMAALEAMARGIPVLALNVGNLSKLIQHQSNGYLVDSMAQLNQSLSEFINLDNNARKILKSNAITTIEQHFSPSAVIPQLLAIYSPNQFQTDCQIEK</sequence>
<comment type="caution">
    <text evidence="3">The sequence shown here is derived from an EMBL/GenBank/DDBJ whole genome shotgun (WGS) entry which is preliminary data.</text>
</comment>
<dbReference type="CDD" id="cd03801">
    <property type="entry name" value="GT4_PimA-like"/>
    <property type="match status" value="1"/>
</dbReference>
<accession>E8LT14</accession>
<organism evidence="3 4">
    <name type="scientific">Vibrio brasiliensis LMG 20546</name>
    <dbReference type="NCBI Taxonomy" id="945543"/>
    <lineage>
        <taxon>Bacteria</taxon>
        <taxon>Pseudomonadati</taxon>
        <taxon>Pseudomonadota</taxon>
        <taxon>Gammaproteobacteria</taxon>
        <taxon>Vibrionales</taxon>
        <taxon>Vibrionaceae</taxon>
        <taxon>Vibrio</taxon>
        <taxon>Vibrio oreintalis group</taxon>
    </lineage>
</organism>
<protein>
    <submittedName>
        <fullName evidence="3">Putative glycosyltransferase</fullName>
    </submittedName>
</protein>
<dbReference type="InterPro" id="IPR028098">
    <property type="entry name" value="Glyco_trans_4-like_N"/>
</dbReference>
<dbReference type="EMBL" id="AEVS01000049">
    <property type="protein sequence ID" value="EGA66207.1"/>
    <property type="molecule type" value="Genomic_DNA"/>
</dbReference>
<evidence type="ECO:0000313" key="3">
    <source>
        <dbReference type="EMBL" id="EGA66207.1"/>
    </source>
</evidence>
<dbReference type="Proteomes" id="UP000004371">
    <property type="component" value="Unassembled WGS sequence"/>
</dbReference>
<dbReference type="OrthoDB" id="9768937at2"/>
<dbReference type="PANTHER" id="PTHR45947:SF13">
    <property type="entry name" value="TRANSFERASE"/>
    <property type="match status" value="1"/>
</dbReference>
<dbReference type="AlphaFoldDB" id="E8LT14"/>
<name>E8LT14_9VIBR</name>
<dbReference type="RefSeq" id="WP_006878958.1">
    <property type="nucleotide sequence ID" value="NZ_AEVS01000049.1"/>
</dbReference>
<dbReference type="PANTHER" id="PTHR45947">
    <property type="entry name" value="SULFOQUINOVOSYL TRANSFERASE SQD2"/>
    <property type="match status" value="1"/>
</dbReference>
<dbReference type="InterPro" id="IPR001296">
    <property type="entry name" value="Glyco_trans_1"/>
</dbReference>
<evidence type="ECO:0000259" key="2">
    <source>
        <dbReference type="Pfam" id="PF13439"/>
    </source>
</evidence>
<feature type="domain" description="Glycosyltransferase subfamily 4-like N-terminal" evidence="2">
    <location>
        <begin position="18"/>
        <end position="153"/>
    </location>
</feature>
<dbReference type="Pfam" id="PF00534">
    <property type="entry name" value="Glycos_transf_1"/>
    <property type="match status" value="1"/>
</dbReference>
<gene>
    <name evidence="3" type="ORF">VIBR0546_00540</name>
</gene>
<reference evidence="3 4" key="1">
    <citation type="journal article" date="2012" name="Int. J. Syst. Evol. Microbiol.">
        <title>Vibrio caribbeanicus sp. nov., isolated from the marine sponge Scleritoderma cyanea.</title>
        <authorList>
            <person name="Hoffmann M."/>
            <person name="Monday S.R."/>
            <person name="Allard M.W."/>
            <person name="Strain E.A."/>
            <person name="Whittaker P."/>
            <person name="Naum M."/>
            <person name="McCarthy P.J."/>
            <person name="Lopez J.V."/>
            <person name="Fischer M."/>
            <person name="Brown E.W."/>
        </authorList>
    </citation>
    <scope>NUCLEOTIDE SEQUENCE [LARGE SCALE GENOMIC DNA]</scope>
    <source>
        <strain evidence="3 4">LMG 20546</strain>
    </source>
</reference>
<dbReference type="InterPro" id="IPR050194">
    <property type="entry name" value="Glycosyltransferase_grp1"/>
</dbReference>
<dbReference type="Gene3D" id="3.40.50.2000">
    <property type="entry name" value="Glycogen Phosphorylase B"/>
    <property type="match status" value="2"/>
</dbReference>
<feature type="domain" description="Glycosyl transferase family 1" evidence="1">
    <location>
        <begin position="175"/>
        <end position="316"/>
    </location>
</feature>
<keyword evidence="3" id="KW-0808">Transferase</keyword>